<keyword evidence="3" id="KW-1185">Reference proteome</keyword>
<sequence length="98" mass="10945">MSSTDPTYIDPLLDAAAIGQGYLLIALFPERTTTSVHVADAAAEELLATAAVELKKLRKAWRARKRELRRLERQERAASRRDEQRSGGPLVEEVTRGE</sequence>
<name>A0A4Y6E8X6_9CAUD</name>
<gene>
    <name evidence="2" type="primary">31</name>
    <name evidence="2" type="ORF">SEA_IAMGROOT_31</name>
</gene>
<dbReference type="EMBL" id="MK880124">
    <property type="protein sequence ID" value="QDF14204.1"/>
    <property type="molecule type" value="Genomic_DNA"/>
</dbReference>
<protein>
    <submittedName>
        <fullName evidence="2">Uncharacterized protein</fullName>
    </submittedName>
</protein>
<feature type="compositionally biased region" description="Basic and acidic residues" evidence="1">
    <location>
        <begin position="72"/>
        <end position="85"/>
    </location>
</feature>
<reference evidence="3" key="1">
    <citation type="submission" date="2019-05" db="EMBL/GenBank/DDBJ databases">
        <authorList>
            <person name="Matney K."/>
            <person name="Lacafta O."/>
            <person name="Ahmed J."/>
            <person name="Anderson S."/>
            <person name="Assadpour T."/>
            <person name="Espinosa K."/>
            <person name="Gadsden T."/>
            <person name="Graham A."/>
            <person name="Hajjar W."/>
            <person name="Howard T."/>
            <person name="Matsen K."/>
            <person name="Osu J."/>
            <person name="Rup E."/>
            <person name="Sang H."/>
            <person name="Wadi S."/>
            <person name="McNeal J."/>
            <person name="Temple L."/>
        </authorList>
    </citation>
    <scope>NUCLEOTIDE SEQUENCE [LARGE SCALE GENOMIC DNA]</scope>
</reference>
<proteinExistence type="predicted"/>
<evidence type="ECO:0000313" key="2">
    <source>
        <dbReference type="EMBL" id="QDF14204.1"/>
    </source>
</evidence>
<evidence type="ECO:0000313" key="3">
    <source>
        <dbReference type="Proteomes" id="UP000317085"/>
    </source>
</evidence>
<feature type="region of interest" description="Disordered" evidence="1">
    <location>
        <begin position="72"/>
        <end position="98"/>
    </location>
</feature>
<dbReference type="Proteomes" id="UP000317085">
    <property type="component" value="Segment"/>
</dbReference>
<accession>A0A4Y6E8X6</accession>
<organism evidence="2 3">
    <name type="scientific">Microbacterium phage IAmGroot</name>
    <dbReference type="NCBI Taxonomy" id="2588486"/>
    <lineage>
        <taxon>Viruses</taxon>
        <taxon>Duplodnaviria</taxon>
        <taxon>Heunggongvirae</taxon>
        <taxon>Uroviricota</taxon>
        <taxon>Caudoviricetes</taxon>
        <taxon>Casidaviridae</taxon>
        <taxon>Gardenstatevirus</taxon>
        <taxon>Gardenstatevirus iamgroot</taxon>
    </lineage>
</organism>
<evidence type="ECO:0000256" key="1">
    <source>
        <dbReference type="SAM" id="MobiDB-lite"/>
    </source>
</evidence>